<organism evidence="15 16">
    <name type="scientific">Pseudomonas leptonychotis</name>
    <dbReference type="NCBI Taxonomy" id="2448482"/>
    <lineage>
        <taxon>Bacteria</taxon>
        <taxon>Pseudomonadati</taxon>
        <taxon>Pseudomonadota</taxon>
        <taxon>Gammaproteobacteria</taxon>
        <taxon>Pseudomonadales</taxon>
        <taxon>Pseudomonadaceae</taxon>
        <taxon>Pseudomonas</taxon>
    </lineage>
</organism>
<dbReference type="GO" id="GO:0005886">
    <property type="term" value="C:plasma membrane"/>
    <property type="evidence" value="ECO:0007669"/>
    <property type="project" value="TreeGrafter"/>
</dbReference>
<keyword evidence="4" id="KW-0597">Phosphoprotein</keyword>
<dbReference type="InterPro" id="IPR003661">
    <property type="entry name" value="HisK_dim/P_dom"/>
</dbReference>
<reference evidence="15 16" key="1">
    <citation type="submission" date="2018-10" db="EMBL/GenBank/DDBJ databases">
        <title>Pseudomonas leptonychotis sp. nov., isolated from Weddell seals in Antarctica.</title>
        <authorList>
            <person name="Novakova D."/>
            <person name="Svec P."/>
            <person name="Kralova S."/>
            <person name="Kristofova L."/>
            <person name="Zeman M."/>
            <person name="Pantucek R."/>
            <person name="Maslanova I."/>
            <person name="Sedlacek I."/>
        </authorList>
    </citation>
    <scope>NUCLEOTIDE SEQUENCE [LARGE SCALE GENOMIC DNA]</scope>
    <source>
        <strain evidence="15 16">CCM 8849</strain>
    </source>
</reference>
<dbReference type="InterPro" id="IPR050428">
    <property type="entry name" value="TCS_sensor_his_kinase"/>
</dbReference>
<keyword evidence="5" id="KW-0808">Transferase</keyword>
<comment type="catalytic activity">
    <reaction evidence="1">
        <text>ATP + protein L-histidine = ADP + protein N-phospho-L-histidine.</text>
        <dbReference type="EC" id="2.7.13.3"/>
    </reaction>
</comment>
<comment type="caution">
    <text evidence="15">The sequence shown here is derived from an EMBL/GenBank/DDBJ whole genome shotgun (WGS) entry which is preliminary data.</text>
</comment>
<keyword evidence="6 12" id="KW-0812">Transmembrane</keyword>
<evidence type="ECO:0000259" key="13">
    <source>
        <dbReference type="PROSITE" id="PS50109"/>
    </source>
</evidence>
<dbReference type="CDD" id="cd00082">
    <property type="entry name" value="HisKA"/>
    <property type="match status" value="1"/>
</dbReference>
<evidence type="ECO:0000256" key="4">
    <source>
        <dbReference type="ARBA" id="ARBA00022553"/>
    </source>
</evidence>
<evidence type="ECO:0000256" key="10">
    <source>
        <dbReference type="ARBA" id="ARBA00023136"/>
    </source>
</evidence>
<sequence length="430" mass="47924">MASKQPFARRILIAFVLMTVLVSGVFSLSIVAVVHVIEEHLVSEELNRELDTVLHEDLKHGITPRLDSSTRFFASNLAEYAIPEQYAGLPEGFNEVVDEEKAFYVFVKEINGNTYQLVQEQHEFEAREQALFNVVFAGFLLTVVGAWALGLVMARKVMAPVSRLAQQVRHRDQQHTLAPPLAPDYPDDEVGQLAAAFDSTLGQLRHSLERERLFTSDVSHELRTPLMVIATSCELLAEATLSPRERQQLERIARASEEMRELVQTFLQLARDKANETAFVADSSLASVAAAQVERWEPMFKGKGLAFEFAEEGRDSGCYNATFLSTVMANLLRNALHYTEHGFVRLVLEGNGFRVEDSGAGIPHDQHEQIFQPFVRGPQARGEGLGLGLSLVKRICAKQGWMISVHNQTEGGTCFKVSFSQATDEIFTSS</sequence>
<dbReference type="InterPro" id="IPR004358">
    <property type="entry name" value="Sig_transdc_His_kin-like_C"/>
</dbReference>
<dbReference type="GO" id="GO:0000155">
    <property type="term" value="F:phosphorelay sensor kinase activity"/>
    <property type="evidence" value="ECO:0007669"/>
    <property type="project" value="InterPro"/>
</dbReference>
<dbReference type="SMART" id="SM00387">
    <property type="entry name" value="HATPase_c"/>
    <property type="match status" value="1"/>
</dbReference>
<evidence type="ECO:0000256" key="5">
    <source>
        <dbReference type="ARBA" id="ARBA00022679"/>
    </source>
</evidence>
<evidence type="ECO:0000313" key="15">
    <source>
        <dbReference type="EMBL" id="TIH07458.1"/>
    </source>
</evidence>
<dbReference type="EMBL" id="RFLV01000003">
    <property type="protein sequence ID" value="TIH07458.1"/>
    <property type="molecule type" value="Genomic_DNA"/>
</dbReference>
<evidence type="ECO:0000256" key="6">
    <source>
        <dbReference type="ARBA" id="ARBA00022692"/>
    </source>
</evidence>
<protein>
    <recommendedName>
        <fullName evidence="3">histidine kinase</fullName>
        <ecNumber evidence="3">2.7.13.3</ecNumber>
    </recommendedName>
</protein>
<keyword evidence="11" id="KW-0175">Coiled coil</keyword>
<evidence type="ECO:0000256" key="2">
    <source>
        <dbReference type="ARBA" id="ARBA00004370"/>
    </source>
</evidence>
<keyword evidence="10 12" id="KW-0472">Membrane</keyword>
<dbReference type="SMART" id="SM00304">
    <property type="entry name" value="HAMP"/>
    <property type="match status" value="1"/>
</dbReference>
<dbReference type="PROSITE" id="PS50109">
    <property type="entry name" value="HIS_KIN"/>
    <property type="match status" value="1"/>
</dbReference>
<dbReference type="Proteomes" id="UP000307541">
    <property type="component" value="Unassembled WGS sequence"/>
</dbReference>
<name>A0A4T1ZVW5_9PSED</name>
<feature type="domain" description="Histidine kinase" evidence="13">
    <location>
        <begin position="217"/>
        <end position="423"/>
    </location>
</feature>
<proteinExistence type="predicted"/>
<feature type="coiled-coil region" evidence="11">
    <location>
        <begin position="245"/>
        <end position="272"/>
    </location>
</feature>
<dbReference type="InterPro" id="IPR005467">
    <property type="entry name" value="His_kinase_dom"/>
</dbReference>
<evidence type="ECO:0000256" key="12">
    <source>
        <dbReference type="SAM" id="Phobius"/>
    </source>
</evidence>
<dbReference type="InterPro" id="IPR036097">
    <property type="entry name" value="HisK_dim/P_sf"/>
</dbReference>
<keyword evidence="7 15" id="KW-0418">Kinase</keyword>
<dbReference type="Pfam" id="PF02518">
    <property type="entry name" value="HATPase_c"/>
    <property type="match status" value="1"/>
</dbReference>
<dbReference type="Gene3D" id="3.30.565.10">
    <property type="entry name" value="Histidine kinase-like ATPase, C-terminal domain"/>
    <property type="match status" value="1"/>
</dbReference>
<dbReference type="InterPro" id="IPR036890">
    <property type="entry name" value="HATPase_C_sf"/>
</dbReference>
<dbReference type="Gene3D" id="6.10.340.10">
    <property type="match status" value="1"/>
</dbReference>
<dbReference type="Pfam" id="PF00512">
    <property type="entry name" value="HisKA"/>
    <property type="match status" value="1"/>
</dbReference>
<evidence type="ECO:0000256" key="3">
    <source>
        <dbReference type="ARBA" id="ARBA00012438"/>
    </source>
</evidence>
<dbReference type="PRINTS" id="PR00344">
    <property type="entry name" value="BCTRLSENSOR"/>
</dbReference>
<dbReference type="OrthoDB" id="9121563at2"/>
<evidence type="ECO:0000256" key="1">
    <source>
        <dbReference type="ARBA" id="ARBA00000085"/>
    </source>
</evidence>
<dbReference type="RefSeq" id="WP_136665288.1">
    <property type="nucleotide sequence ID" value="NZ_RFLV01000003.1"/>
</dbReference>
<dbReference type="AlphaFoldDB" id="A0A4T1ZVW5"/>
<dbReference type="InterPro" id="IPR003594">
    <property type="entry name" value="HATPase_dom"/>
</dbReference>
<keyword evidence="16" id="KW-1185">Reference proteome</keyword>
<dbReference type="SMART" id="SM00388">
    <property type="entry name" value="HisKA"/>
    <property type="match status" value="1"/>
</dbReference>
<evidence type="ECO:0000259" key="14">
    <source>
        <dbReference type="PROSITE" id="PS50885"/>
    </source>
</evidence>
<feature type="domain" description="HAMP" evidence="14">
    <location>
        <begin position="155"/>
        <end position="209"/>
    </location>
</feature>
<keyword evidence="8 12" id="KW-1133">Transmembrane helix</keyword>
<evidence type="ECO:0000256" key="8">
    <source>
        <dbReference type="ARBA" id="ARBA00022989"/>
    </source>
</evidence>
<feature type="transmembrane region" description="Helical" evidence="12">
    <location>
        <begin position="130"/>
        <end position="154"/>
    </location>
</feature>
<evidence type="ECO:0000256" key="9">
    <source>
        <dbReference type="ARBA" id="ARBA00023012"/>
    </source>
</evidence>
<dbReference type="SUPFAM" id="SSF47384">
    <property type="entry name" value="Homodimeric domain of signal transducing histidine kinase"/>
    <property type="match status" value="1"/>
</dbReference>
<dbReference type="PANTHER" id="PTHR45436:SF16">
    <property type="entry name" value="HISTIDINE KINASE"/>
    <property type="match status" value="1"/>
</dbReference>
<dbReference type="PROSITE" id="PS50885">
    <property type="entry name" value="HAMP"/>
    <property type="match status" value="1"/>
</dbReference>
<evidence type="ECO:0000313" key="16">
    <source>
        <dbReference type="Proteomes" id="UP000307541"/>
    </source>
</evidence>
<dbReference type="SUPFAM" id="SSF55874">
    <property type="entry name" value="ATPase domain of HSP90 chaperone/DNA topoisomerase II/histidine kinase"/>
    <property type="match status" value="1"/>
</dbReference>
<dbReference type="Pfam" id="PF00672">
    <property type="entry name" value="HAMP"/>
    <property type="match status" value="1"/>
</dbReference>
<keyword evidence="9" id="KW-0902">Two-component regulatory system</keyword>
<dbReference type="InterPro" id="IPR003660">
    <property type="entry name" value="HAMP_dom"/>
</dbReference>
<evidence type="ECO:0000256" key="11">
    <source>
        <dbReference type="SAM" id="Coils"/>
    </source>
</evidence>
<dbReference type="EC" id="2.7.13.3" evidence="3"/>
<accession>A0A4T1ZVW5</accession>
<evidence type="ECO:0000256" key="7">
    <source>
        <dbReference type="ARBA" id="ARBA00022777"/>
    </source>
</evidence>
<dbReference type="PANTHER" id="PTHR45436">
    <property type="entry name" value="SENSOR HISTIDINE KINASE YKOH"/>
    <property type="match status" value="1"/>
</dbReference>
<gene>
    <name evidence="15" type="ORF">D8779_14950</name>
</gene>
<dbReference type="Gene3D" id="1.10.287.130">
    <property type="match status" value="1"/>
</dbReference>
<feature type="transmembrane region" description="Helical" evidence="12">
    <location>
        <begin position="12"/>
        <end position="37"/>
    </location>
</feature>
<comment type="subcellular location">
    <subcellularLocation>
        <location evidence="2">Membrane</location>
    </subcellularLocation>
</comment>